<dbReference type="GO" id="GO:0003700">
    <property type="term" value="F:DNA-binding transcription factor activity"/>
    <property type="evidence" value="ECO:0007669"/>
    <property type="project" value="InterPro"/>
</dbReference>
<dbReference type="NCBIfam" id="TIGR02937">
    <property type="entry name" value="sigma70-ECF"/>
    <property type="match status" value="1"/>
</dbReference>
<feature type="domain" description="HTH luxR-type" evidence="1">
    <location>
        <begin position="158"/>
        <end position="185"/>
    </location>
</feature>
<dbReference type="EMBL" id="CP003763">
    <property type="protein sequence ID" value="AFQ28155.1"/>
    <property type="molecule type" value="Genomic_DNA"/>
</dbReference>
<reference evidence="2 3" key="1">
    <citation type="journal article" date="2013" name="Genome Announc.">
        <title>Complete Genome Sequence of Bacillus thuringiensis Serovar Israelensis Strain HD-789.</title>
        <authorList>
            <person name="Doggett N.A."/>
            <person name="Stubben C.J."/>
            <person name="Chertkov O."/>
            <person name="Bruce D.C."/>
            <person name="Detter J.C."/>
            <person name="Johnson S.L."/>
            <person name="Han C.S."/>
        </authorList>
    </citation>
    <scope>NUCLEOTIDE SEQUENCE [LARGE SCALE GENOMIC DNA]</scope>
    <source>
        <strain evidence="2 3">HD-789</strain>
    </source>
</reference>
<dbReference type="RefSeq" id="WP_000801520.1">
    <property type="nucleotide sequence ID" value="NC_018508.1"/>
</dbReference>
<dbReference type="PROSITE" id="PS00622">
    <property type="entry name" value="HTH_LUXR_1"/>
    <property type="match status" value="1"/>
</dbReference>
<proteinExistence type="predicted"/>
<dbReference type="Pfam" id="PF04542">
    <property type="entry name" value="Sigma70_r2"/>
    <property type="match status" value="1"/>
</dbReference>
<dbReference type="InterPro" id="IPR036388">
    <property type="entry name" value="WH-like_DNA-bd_sf"/>
</dbReference>
<evidence type="ECO:0000259" key="1">
    <source>
        <dbReference type="PROSITE" id="PS00622"/>
    </source>
</evidence>
<dbReference type="SUPFAM" id="SSF88659">
    <property type="entry name" value="Sigma3 and sigma4 domains of RNA polymerase sigma factors"/>
    <property type="match status" value="1"/>
</dbReference>
<protein>
    <submittedName>
        <fullName evidence="2">RNA polymerase sigma factor</fullName>
    </submittedName>
</protein>
<dbReference type="KEGG" id="btn:BTF1_19930"/>
<dbReference type="InterPro" id="IPR000792">
    <property type="entry name" value="Tscrpt_reg_LuxR_C"/>
</dbReference>
<sequence>MKPEELFEEKQHLVFAAIKQQFGSYHMAKRIAENNNMEFDDLVQVGNMYLWERCVKHNPERIGTFSAYVMRGLRWYLSNEIHLKGTLFKVSRYVSVDERNQIETRSIDLHRDGEVINDFFAVSDIDVEEEVTTLLEFEEVTGVLNGKEKAIILHIGEGYTAEEIAVRLGMGKSTVHQKKNAAFLKINPDYQPVKRSFFLGKLPYKRNRQLGLTV</sequence>
<dbReference type="InterPro" id="IPR013325">
    <property type="entry name" value="RNA_pol_sigma_r2"/>
</dbReference>
<dbReference type="Gene3D" id="1.10.10.10">
    <property type="entry name" value="Winged helix-like DNA-binding domain superfamily/Winged helix DNA-binding domain"/>
    <property type="match status" value="1"/>
</dbReference>
<dbReference type="InterPro" id="IPR013324">
    <property type="entry name" value="RNA_pol_sigma_r3/r4-like"/>
</dbReference>
<dbReference type="InterPro" id="IPR014284">
    <property type="entry name" value="RNA_pol_sigma-70_dom"/>
</dbReference>
<dbReference type="SUPFAM" id="SSF88946">
    <property type="entry name" value="Sigma2 domain of RNA polymerase sigma factors"/>
    <property type="match status" value="1"/>
</dbReference>
<dbReference type="Proteomes" id="UP000005257">
    <property type="component" value="Chromosome"/>
</dbReference>
<dbReference type="AlphaFoldDB" id="A0A9W3JSU3"/>
<name>A0A9W3JSU3_BACTU</name>
<dbReference type="Gene3D" id="1.10.1740.10">
    <property type="match status" value="1"/>
</dbReference>
<accession>A0A9W3JSU3</accession>
<dbReference type="GO" id="GO:0006352">
    <property type="term" value="P:DNA-templated transcription initiation"/>
    <property type="evidence" value="ECO:0007669"/>
    <property type="project" value="InterPro"/>
</dbReference>
<organism evidence="2 3">
    <name type="scientific">Bacillus thuringiensis HD-789</name>
    <dbReference type="NCBI Taxonomy" id="1217737"/>
    <lineage>
        <taxon>Bacteria</taxon>
        <taxon>Bacillati</taxon>
        <taxon>Bacillota</taxon>
        <taxon>Bacilli</taxon>
        <taxon>Bacillales</taxon>
        <taxon>Bacillaceae</taxon>
        <taxon>Bacillus</taxon>
        <taxon>Bacillus cereus group</taxon>
    </lineage>
</organism>
<gene>
    <name evidence="2" type="ORF">BTF1_19930</name>
</gene>
<dbReference type="InterPro" id="IPR007627">
    <property type="entry name" value="RNA_pol_sigma70_r2"/>
</dbReference>
<evidence type="ECO:0000313" key="2">
    <source>
        <dbReference type="EMBL" id="AFQ28155.1"/>
    </source>
</evidence>
<evidence type="ECO:0000313" key="3">
    <source>
        <dbReference type="Proteomes" id="UP000005257"/>
    </source>
</evidence>